<dbReference type="GO" id="GO:0043138">
    <property type="term" value="F:3'-5' DNA helicase activity"/>
    <property type="evidence" value="ECO:0007669"/>
    <property type="project" value="UniProtKB-EC"/>
</dbReference>
<dbReference type="Proteomes" id="UP000265200">
    <property type="component" value="Chromosome 17"/>
</dbReference>
<accession>A0A3P9IZ12</accession>
<dbReference type="GO" id="GO:0003676">
    <property type="term" value="F:nucleic acid binding"/>
    <property type="evidence" value="ECO:0007669"/>
    <property type="project" value="InterPro"/>
</dbReference>
<dbReference type="AlphaFoldDB" id="A0A3P9IZ12"/>
<reference evidence="3" key="3">
    <citation type="submission" date="2025-08" db="UniProtKB">
        <authorList>
            <consortium name="Ensembl"/>
        </authorList>
    </citation>
    <scope>IDENTIFICATION</scope>
    <source>
        <strain evidence="3">HSOK</strain>
    </source>
</reference>
<proteinExistence type="predicted"/>
<dbReference type="Ensembl" id="ENSORLT00015005941.1">
    <property type="protein sequence ID" value="ENSORLP00015025212.1"/>
    <property type="gene ID" value="ENSORLG00015006208.1"/>
</dbReference>
<dbReference type="Pfam" id="PF00270">
    <property type="entry name" value="DEAD"/>
    <property type="match status" value="1"/>
</dbReference>
<protein>
    <recommendedName>
        <fullName evidence="2">DEAD/DEAH-box helicase domain-containing protein</fullName>
    </recommendedName>
</protein>
<dbReference type="Gene3D" id="3.40.50.300">
    <property type="entry name" value="P-loop containing nucleotide triphosphate hydrolases"/>
    <property type="match status" value="1"/>
</dbReference>
<dbReference type="GO" id="GO:0016787">
    <property type="term" value="F:hydrolase activity"/>
    <property type="evidence" value="ECO:0007669"/>
    <property type="project" value="UniProtKB-KW"/>
</dbReference>
<dbReference type="PANTHER" id="PTHR47835:SF3">
    <property type="entry name" value="HELICASE FOR MEIOSIS 1"/>
    <property type="match status" value="1"/>
</dbReference>
<reference evidence="3" key="4">
    <citation type="submission" date="2025-09" db="UniProtKB">
        <authorList>
            <consortium name="Ensembl"/>
        </authorList>
    </citation>
    <scope>IDENTIFICATION</scope>
    <source>
        <strain evidence="3">HSOK</strain>
    </source>
</reference>
<reference key="1">
    <citation type="journal article" date="2007" name="Nature">
        <title>The medaka draft genome and insights into vertebrate genome evolution.</title>
        <authorList>
            <person name="Kasahara M."/>
            <person name="Naruse K."/>
            <person name="Sasaki S."/>
            <person name="Nakatani Y."/>
            <person name="Qu W."/>
            <person name="Ahsan B."/>
            <person name="Yamada T."/>
            <person name="Nagayasu Y."/>
            <person name="Doi K."/>
            <person name="Kasai Y."/>
            <person name="Jindo T."/>
            <person name="Kobayashi D."/>
            <person name="Shimada A."/>
            <person name="Toyoda A."/>
            <person name="Kuroki Y."/>
            <person name="Fujiyama A."/>
            <person name="Sasaki T."/>
            <person name="Shimizu A."/>
            <person name="Asakawa S."/>
            <person name="Shimizu N."/>
            <person name="Hashimoto S."/>
            <person name="Yang J."/>
            <person name="Lee Y."/>
            <person name="Matsushima K."/>
            <person name="Sugano S."/>
            <person name="Sakaizumi M."/>
            <person name="Narita T."/>
            <person name="Ohishi K."/>
            <person name="Haga S."/>
            <person name="Ohta F."/>
            <person name="Nomoto H."/>
            <person name="Nogata K."/>
            <person name="Morishita T."/>
            <person name="Endo T."/>
            <person name="Shin-I T."/>
            <person name="Takeda H."/>
            <person name="Morishita S."/>
            <person name="Kohara Y."/>
        </authorList>
    </citation>
    <scope>NUCLEOTIDE SEQUENCE [LARGE SCALE GENOMIC DNA]</scope>
    <source>
        <strain>Hd-rR</strain>
    </source>
</reference>
<feature type="region of interest" description="Disordered" evidence="1">
    <location>
        <begin position="1"/>
        <end position="25"/>
    </location>
</feature>
<evidence type="ECO:0000313" key="4">
    <source>
        <dbReference type="Proteomes" id="UP000265200"/>
    </source>
</evidence>
<dbReference type="InterPro" id="IPR011545">
    <property type="entry name" value="DEAD/DEAH_box_helicase_dom"/>
</dbReference>
<dbReference type="SUPFAM" id="SSF52540">
    <property type="entry name" value="P-loop containing nucleoside triphosphate hydrolases"/>
    <property type="match status" value="1"/>
</dbReference>
<evidence type="ECO:0000259" key="2">
    <source>
        <dbReference type="Pfam" id="PF00270"/>
    </source>
</evidence>
<organism evidence="3 4">
    <name type="scientific">Oryzias latipes</name>
    <name type="common">Japanese rice fish</name>
    <name type="synonym">Japanese killifish</name>
    <dbReference type="NCBI Taxonomy" id="8090"/>
    <lineage>
        <taxon>Eukaryota</taxon>
        <taxon>Metazoa</taxon>
        <taxon>Chordata</taxon>
        <taxon>Craniata</taxon>
        <taxon>Vertebrata</taxon>
        <taxon>Euteleostomi</taxon>
        <taxon>Actinopterygii</taxon>
        <taxon>Neopterygii</taxon>
        <taxon>Teleostei</taxon>
        <taxon>Neoteleostei</taxon>
        <taxon>Acanthomorphata</taxon>
        <taxon>Ovalentaria</taxon>
        <taxon>Atherinomorphae</taxon>
        <taxon>Beloniformes</taxon>
        <taxon>Adrianichthyidae</taxon>
        <taxon>Oryziinae</taxon>
        <taxon>Oryzias</taxon>
    </lineage>
</organism>
<dbReference type="GO" id="GO:0005524">
    <property type="term" value="F:ATP binding"/>
    <property type="evidence" value="ECO:0007669"/>
    <property type="project" value="InterPro"/>
</dbReference>
<dbReference type="InterPro" id="IPR052247">
    <property type="entry name" value="Meiotic_Crossover_Helicase"/>
</dbReference>
<feature type="domain" description="DEAD/DEAH-box helicase" evidence="2">
    <location>
        <begin position="132"/>
        <end position="175"/>
    </location>
</feature>
<evidence type="ECO:0000313" key="3">
    <source>
        <dbReference type="Ensembl" id="ENSORLP00015025212.1"/>
    </source>
</evidence>
<dbReference type="PANTHER" id="PTHR47835">
    <property type="entry name" value="HFM1, ATP DEPENDENT DNA HELICASE HOMOLOG"/>
    <property type="match status" value="1"/>
</dbReference>
<dbReference type="InterPro" id="IPR027417">
    <property type="entry name" value="P-loop_NTPase"/>
</dbReference>
<evidence type="ECO:0000256" key="1">
    <source>
        <dbReference type="SAM" id="MobiDB-lite"/>
    </source>
</evidence>
<reference evidence="3 4" key="2">
    <citation type="submission" date="2017-04" db="EMBL/GenBank/DDBJ databases">
        <title>CpG methylation of centromeres and impact of large insertions on vertebrate speciation.</title>
        <authorList>
            <person name="Ichikawa K."/>
            <person name="Yoshimura J."/>
            <person name="Morishita S."/>
        </authorList>
    </citation>
    <scope>NUCLEOTIDE SEQUENCE</scope>
    <source>
        <strain evidence="3 4">HSOK</strain>
    </source>
</reference>
<sequence length="196" mass="21227">MTTRYESSPKNEPGTSGSNQTATTPGACLSQVTMTTVPLPPQPLKATVGHKAPAFPPKPFLSQPLLGLSAPSGRLPQAAQHAETHSARRAVVPPMTPQPLHITGSAGVLRPVSEIPIKFRSVFSEFPFFNYVQSQALDDVLYTNKNFVACAPTGSGKTVLFELAIIRLLMETQEPWRDVKAVYSERLPFKRCSAAI</sequence>
<name>A0A3P9IZ12_ORYLA</name>